<keyword evidence="3 7" id="KW-0812">Transmembrane</keyword>
<feature type="transmembrane region" description="Helical" evidence="7">
    <location>
        <begin position="116"/>
        <end position="137"/>
    </location>
</feature>
<feature type="transmembrane region" description="Helical" evidence="7">
    <location>
        <begin position="149"/>
        <end position="172"/>
    </location>
</feature>
<dbReference type="PANTHER" id="PTHR10165:SF84">
    <property type="entry name" value="PHOSPHATIDIC ACID PHOSPHATASE BETA"/>
    <property type="match status" value="1"/>
</dbReference>
<dbReference type="Proteomes" id="UP000800035">
    <property type="component" value="Unassembled WGS sequence"/>
</dbReference>
<dbReference type="SMART" id="SM00014">
    <property type="entry name" value="acidPPc"/>
    <property type="match status" value="1"/>
</dbReference>
<evidence type="ECO:0000313" key="9">
    <source>
        <dbReference type="EMBL" id="KAF1953661.1"/>
    </source>
</evidence>
<sequence length="430" mass="46059">MGFFNRRAAPVDANTTTATGTGTSTGTHEKKPGLFSRRGNASHGTAHNGTAAWNSRPTFGQWIKATALDLVTMAVMGAIGLGVYYARPAPSRSFPITFMDGEIVYPDFAYPLRNEIVPIFAAALMAALIPIAVFLIVQIRARSFWDVNNATIGLLYALISAAVFQVFIKWLIGGLRPHFLAVCKPVIPANFMPSGNRANGYRSIMFDRSICTGDEKEINDSLESMPSGHTTAAFAGFVFLYLYLNAKLKVFSNYHPAMWKLIVLYMPILGACLIGGALTIDEYHNWYDILAGAVIGTVFAFSAYRMTYAAIWDHRFNHIPLVRHAPFIYGGGPSTFDGFHDAVFTRKAGWGTHDGTAWAGAPGDASDSPRGTMAQAASGAAHAATGAAAHGAANGRGTHGGVVGSEGHHHGRNSVDRKPVGGSRMGENMV</sequence>
<dbReference type="CDD" id="cd03390">
    <property type="entry name" value="PAP2_containing_1_like"/>
    <property type="match status" value="1"/>
</dbReference>
<evidence type="ECO:0000256" key="7">
    <source>
        <dbReference type="SAM" id="Phobius"/>
    </source>
</evidence>
<evidence type="ECO:0000256" key="2">
    <source>
        <dbReference type="ARBA" id="ARBA00008816"/>
    </source>
</evidence>
<dbReference type="GO" id="GO:0046839">
    <property type="term" value="P:phospholipid dephosphorylation"/>
    <property type="evidence" value="ECO:0007669"/>
    <property type="project" value="TreeGrafter"/>
</dbReference>
<evidence type="ECO:0000256" key="6">
    <source>
        <dbReference type="SAM" id="MobiDB-lite"/>
    </source>
</evidence>
<feature type="region of interest" description="Disordered" evidence="6">
    <location>
        <begin position="1"/>
        <end position="50"/>
    </location>
</feature>
<name>A0A6A5TLV1_9PLEO</name>
<comment type="subcellular location">
    <subcellularLocation>
        <location evidence="1">Membrane</location>
        <topology evidence="1">Multi-pass membrane protein</topology>
    </subcellularLocation>
</comment>
<feature type="compositionally biased region" description="Low complexity" evidence="6">
    <location>
        <begin position="15"/>
        <end position="26"/>
    </location>
</feature>
<protein>
    <submittedName>
        <fullName evidence="9">PAP2-domain-containing protein</fullName>
    </submittedName>
</protein>
<dbReference type="AlphaFoldDB" id="A0A6A5TLV1"/>
<reference evidence="9" key="1">
    <citation type="journal article" date="2020" name="Stud. Mycol.">
        <title>101 Dothideomycetes genomes: a test case for predicting lifestyles and emergence of pathogens.</title>
        <authorList>
            <person name="Haridas S."/>
            <person name="Albert R."/>
            <person name="Binder M."/>
            <person name="Bloem J."/>
            <person name="Labutti K."/>
            <person name="Salamov A."/>
            <person name="Andreopoulos B."/>
            <person name="Baker S."/>
            <person name="Barry K."/>
            <person name="Bills G."/>
            <person name="Bluhm B."/>
            <person name="Cannon C."/>
            <person name="Castanera R."/>
            <person name="Culley D."/>
            <person name="Daum C."/>
            <person name="Ezra D."/>
            <person name="Gonzalez J."/>
            <person name="Henrissat B."/>
            <person name="Kuo A."/>
            <person name="Liang C."/>
            <person name="Lipzen A."/>
            <person name="Lutzoni F."/>
            <person name="Magnuson J."/>
            <person name="Mondo S."/>
            <person name="Nolan M."/>
            <person name="Ohm R."/>
            <person name="Pangilinan J."/>
            <person name="Park H.-J."/>
            <person name="Ramirez L."/>
            <person name="Alfaro M."/>
            <person name="Sun H."/>
            <person name="Tritt A."/>
            <person name="Yoshinaga Y."/>
            <person name="Zwiers L.-H."/>
            <person name="Turgeon B."/>
            <person name="Goodwin S."/>
            <person name="Spatafora J."/>
            <person name="Crous P."/>
            <person name="Grigoriev I."/>
        </authorList>
    </citation>
    <scope>NUCLEOTIDE SEQUENCE</scope>
    <source>
        <strain evidence="9">CBS 675.92</strain>
    </source>
</reference>
<feature type="transmembrane region" description="Helical" evidence="7">
    <location>
        <begin position="258"/>
        <end position="280"/>
    </location>
</feature>
<evidence type="ECO:0000256" key="4">
    <source>
        <dbReference type="ARBA" id="ARBA00022989"/>
    </source>
</evidence>
<proteinExistence type="inferred from homology"/>
<evidence type="ECO:0000259" key="8">
    <source>
        <dbReference type="SMART" id="SM00014"/>
    </source>
</evidence>
<evidence type="ECO:0000313" key="10">
    <source>
        <dbReference type="Proteomes" id="UP000800035"/>
    </source>
</evidence>
<dbReference type="EMBL" id="ML977003">
    <property type="protein sequence ID" value="KAF1953661.1"/>
    <property type="molecule type" value="Genomic_DNA"/>
</dbReference>
<dbReference type="PANTHER" id="PTHR10165">
    <property type="entry name" value="LIPID PHOSPHATE PHOSPHATASE"/>
    <property type="match status" value="1"/>
</dbReference>
<dbReference type="FunFam" id="1.20.144.10:FF:000035">
    <property type="entry name" value="Putative Lipid phosphate phosphatase 1"/>
    <property type="match status" value="1"/>
</dbReference>
<feature type="transmembrane region" description="Helical" evidence="7">
    <location>
        <begin position="286"/>
        <end position="304"/>
    </location>
</feature>
<dbReference type="GO" id="GO:0008195">
    <property type="term" value="F:phosphatidate phosphatase activity"/>
    <property type="evidence" value="ECO:0007669"/>
    <property type="project" value="TreeGrafter"/>
</dbReference>
<feature type="compositionally biased region" description="Low complexity" evidence="6">
    <location>
        <begin position="371"/>
        <end position="396"/>
    </location>
</feature>
<dbReference type="GO" id="GO:0016020">
    <property type="term" value="C:membrane"/>
    <property type="evidence" value="ECO:0007669"/>
    <property type="project" value="UniProtKB-SubCell"/>
</dbReference>
<dbReference type="OrthoDB" id="10030083at2759"/>
<comment type="similarity">
    <text evidence="2">Belongs to the PA-phosphatase related phosphoesterase family.</text>
</comment>
<feature type="transmembrane region" description="Helical" evidence="7">
    <location>
        <begin position="66"/>
        <end position="86"/>
    </location>
</feature>
<organism evidence="9 10">
    <name type="scientific">Byssothecium circinans</name>
    <dbReference type="NCBI Taxonomy" id="147558"/>
    <lineage>
        <taxon>Eukaryota</taxon>
        <taxon>Fungi</taxon>
        <taxon>Dikarya</taxon>
        <taxon>Ascomycota</taxon>
        <taxon>Pezizomycotina</taxon>
        <taxon>Dothideomycetes</taxon>
        <taxon>Pleosporomycetidae</taxon>
        <taxon>Pleosporales</taxon>
        <taxon>Massarineae</taxon>
        <taxon>Massarinaceae</taxon>
        <taxon>Byssothecium</taxon>
    </lineage>
</organism>
<evidence type="ECO:0000256" key="1">
    <source>
        <dbReference type="ARBA" id="ARBA00004141"/>
    </source>
</evidence>
<feature type="domain" description="Phosphatidic acid phosphatase type 2/haloperoxidase" evidence="8">
    <location>
        <begin position="152"/>
        <end position="304"/>
    </location>
</feature>
<dbReference type="GO" id="GO:0006644">
    <property type="term" value="P:phospholipid metabolic process"/>
    <property type="evidence" value="ECO:0007669"/>
    <property type="project" value="InterPro"/>
</dbReference>
<feature type="transmembrane region" description="Helical" evidence="7">
    <location>
        <begin position="228"/>
        <end position="246"/>
    </location>
</feature>
<feature type="region of interest" description="Disordered" evidence="6">
    <location>
        <begin position="358"/>
        <end position="430"/>
    </location>
</feature>
<dbReference type="InterPro" id="IPR043216">
    <property type="entry name" value="PAP-like"/>
</dbReference>
<dbReference type="SUPFAM" id="SSF48317">
    <property type="entry name" value="Acid phosphatase/Vanadium-dependent haloperoxidase"/>
    <property type="match status" value="1"/>
</dbReference>
<keyword evidence="4 7" id="KW-1133">Transmembrane helix</keyword>
<dbReference type="Pfam" id="PF01569">
    <property type="entry name" value="PAP2"/>
    <property type="match status" value="1"/>
</dbReference>
<keyword evidence="5 7" id="KW-0472">Membrane</keyword>
<dbReference type="InterPro" id="IPR000326">
    <property type="entry name" value="PAP2/HPO"/>
</dbReference>
<dbReference type="Gene3D" id="1.20.144.10">
    <property type="entry name" value="Phosphatidic acid phosphatase type 2/haloperoxidase"/>
    <property type="match status" value="1"/>
</dbReference>
<dbReference type="InterPro" id="IPR036938">
    <property type="entry name" value="PAP2/HPO_sf"/>
</dbReference>
<accession>A0A6A5TLV1</accession>
<evidence type="ECO:0000256" key="5">
    <source>
        <dbReference type="ARBA" id="ARBA00023136"/>
    </source>
</evidence>
<gene>
    <name evidence="9" type="ORF">CC80DRAFT_518158</name>
</gene>
<evidence type="ECO:0000256" key="3">
    <source>
        <dbReference type="ARBA" id="ARBA00022692"/>
    </source>
</evidence>
<keyword evidence="10" id="KW-1185">Reference proteome</keyword>